<evidence type="ECO:0000313" key="2">
    <source>
        <dbReference type="Proteomes" id="UP000299102"/>
    </source>
</evidence>
<accession>A0A4C1U2I0</accession>
<dbReference type="EMBL" id="BGZK01000119">
    <property type="protein sequence ID" value="GBP20521.1"/>
    <property type="molecule type" value="Genomic_DNA"/>
</dbReference>
<sequence length="114" mass="12370">MALTTNSSPTNEPPTLTLTHVCAPAAHILFTKTVTADAQAHTIIISRFNGEPVKDIGFGPELTGNLIGFFHSGRRALNLRWNAVEGVITSQALPSEIKRLLQGILVAEWLMSHQ</sequence>
<gene>
    <name evidence="1" type="ORF">EVAR_78898_1</name>
</gene>
<keyword evidence="2" id="KW-1185">Reference proteome</keyword>
<dbReference type="AlphaFoldDB" id="A0A4C1U2I0"/>
<reference evidence="1 2" key="1">
    <citation type="journal article" date="2019" name="Commun. Biol.">
        <title>The bagworm genome reveals a unique fibroin gene that provides high tensile strength.</title>
        <authorList>
            <person name="Kono N."/>
            <person name="Nakamura H."/>
            <person name="Ohtoshi R."/>
            <person name="Tomita M."/>
            <person name="Numata K."/>
            <person name="Arakawa K."/>
        </authorList>
    </citation>
    <scope>NUCLEOTIDE SEQUENCE [LARGE SCALE GENOMIC DNA]</scope>
</reference>
<dbReference type="Proteomes" id="UP000299102">
    <property type="component" value="Unassembled WGS sequence"/>
</dbReference>
<name>A0A4C1U2I0_EUMVA</name>
<protein>
    <submittedName>
        <fullName evidence="1">Uncharacterized protein</fullName>
    </submittedName>
</protein>
<proteinExistence type="predicted"/>
<organism evidence="1 2">
    <name type="scientific">Eumeta variegata</name>
    <name type="common">Bagworm moth</name>
    <name type="synonym">Eumeta japonica</name>
    <dbReference type="NCBI Taxonomy" id="151549"/>
    <lineage>
        <taxon>Eukaryota</taxon>
        <taxon>Metazoa</taxon>
        <taxon>Ecdysozoa</taxon>
        <taxon>Arthropoda</taxon>
        <taxon>Hexapoda</taxon>
        <taxon>Insecta</taxon>
        <taxon>Pterygota</taxon>
        <taxon>Neoptera</taxon>
        <taxon>Endopterygota</taxon>
        <taxon>Lepidoptera</taxon>
        <taxon>Glossata</taxon>
        <taxon>Ditrysia</taxon>
        <taxon>Tineoidea</taxon>
        <taxon>Psychidae</taxon>
        <taxon>Oiketicinae</taxon>
        <taxon>Eumeta</taxon>
    </lineage>
</organism>
<comment type="caution">
    <text evidence="1">The sequence shown here is derived from an EMBL/GenBank/DDBJ whole genome shotgun (WGS) entry which is preliminary data.</text>
</comment>
<evidence type="ECO:0000313" key="1">
    <source>
        <dbReference type="EMBL" id="GBP20521.1"/>
    </source>
</evidence>